<dbReference type="PANTHER" id="PTHR36302">
    <property type="entry name" value="BLR7088 PROTEIN"/>
    <property type="match status" value="1"/>
</dbReference>
<accession>A0A1L3SVZ6</accession>
<organism evidence="1 2">
    <name type="scientific">Aquibium oceanicum</name>
    <dbReference type="NCBI Taxonomy" id="1670800"/>
    <lineage>
        <taxon>Bacteria</taxon>
        <taxon>Pseudomonadati</taxon>
        <taxon>Pseudomonadota</taxon>
        <taxon>Alphaproteobacteria</taxon>
        <taxon>Hyphomicrobiales</taxon>
        <taxon>Phyllobacteriaceae</taxon>
        <taxon>Aquibium</taxon>
    </lineage>
</organism>
<dbReference type="Pfam" id="PF04314">
    <property type="entry name" value="PCuAC"/>
    <property type="match status" value="1"/>
</dbReference>
<dbReference type="PANTHER" id="PTHR36302:SF1">
    <property type="entry name" value="COPPER CHAPERONE PCU(A)C"/>
    <property type="match status" value="1"/>
</dbReference>
<protein>
    <recommendedName>
        <fullName evidence="3">Copper chaperone PCu(A)C</fullName>
    </recommendedName>
</protein>
<evidence type="ECO:0008006" key="3">
    <source>
        <dbReference type="Google" id="ProtNLM"/>
    </source>
</evidence>
<dbReference type="STRING" id="1670800.BSQ44_21155"/>
<dbReference type="SUPFAM" id="SSF110087">
    <property type="entry name" value="DR1885-like metal-binding protein"/>
    <property type="match status" value="1"/>
</dbReference>
<dbReference type="AlphaFoldDB" id="A0A1L3SVZ6"/>
<dbReference type="OrthoDB" id="9796962at2"/>
<proteinExistence type="predicted"/>
<name>A0A1L3SVZ6_9HYPH</name>
<dbReference type="KEGG" id="meso:BSQ44_21155"/>
<dbReference type="Proteomes" id="UP000182840">
    <property type="component" value="Chromosome"/>
</dbReference>
<dbReference type="InterPro" id="IPR058248">
    <property type="entry name" value="Lxx211020-like"/>
</dbReference>
<dbReference type="InterPro" id="IPR007410">
    <property type="entry name" value="LpqE-like"/>
</dbReference>
<dbReference type="Gene3D" id="2.60.40.1890">
    <property type="entry name" value="PCu(A)C copper chaperone"/>
    <property type="match status" value="1"/>
</dbReference>
<sequence length="181" mass="19249">MSAFIRASALSFLRRTHAAGFLAATFLSLFAFVSLASAHEFKAGDLVIQHPWSRAAPAGAKVAGGYFVVRNDGSEPDRLLAVTAEIAGRTEIHEMSVDDKGVMTMRPLGGALEIPAGGALELKPGSIHLMFMDLQSLPQADERFAGTLTFEKAGEVAIEFKVEAIGAAMKHGENGSKMKMD</sequence>
<evidence type="ECO:0000313" key="2">
    <source>
        <dbReference type="Proteomes" id="UP000182840"/>
    </source>
</evidence>
<dbReference type="RefSeq" id="WP_072607070.1">
    <property type="nucleotide sequence ID" value="NZ_CP018171.1"/>
</dbReference>
<reference evidence="2" key="1">
    <citation type="submission" date="2016-11" db="EMBL/GenBank/DDBJ databases">
        <title>Mesorhizobium oceanicum sp. nov., isolated from deep seawater in South China Sea.</title>
        <authorList>
            <person name="Fu G.-Y."/>
        </authorList>
    </citation>
    <scope>NUCLEOTIDE SEQUENCE [LARGE SCALE GENOMIC DNA]</scope>
    <source>
        <strain evidence="2">B7</strain>
    </source>
</reference>
<keyword evidence="2" id="KW-1185">Reference proteome</keyword>
<dbReference type="EMBL" id="CP018171">
    <property type="protein sequence ID" value="APH73603.1"/>
    <property type="molecule type" value="Genomic_DNA"/>
</dbReference>
<dbReference type="InterPro" id="IPR036182">
    <property type="entry name" value="PCuAC_sf"/>
</dbReference>
<evidence type="ECO:0000313" key="1">
    <source>
        <dbReference type="EMBL" id="APH73603.1"/>
    </source>
</evidence>
<gene>
    <name evidence="1" type="ORF">BSQ44_21155</name>
</gene>